<evidence type="ECO:0000256" key="9">
    <source>
        <dbReference type="SAM" id="MobiDB-lite"/>
    </source>
</evidence>
<dbReference type="PROSITE" id="PS51362">
    <property type="entry name" value="TGF_BETA_2"/>
    <property type="match status" value="1"/>
</dbReference>
<name>A0AAV2TCN6_CALDB</name>
<comment type="caution">
    <text evidence="11">The sequence shown here is derived from an EMBL/GenBank/DDBJ whole genome shotgun (WGS) entry which is preliminary data.</text>
</comment>
<dbReference type="PANTHER" id="PTHR11848:SF263">
    <property type="entry name" value="PROTEIN DECAPENTAPLEGIC"/>
    <property type="match status" value="1"/>
</dbReference>
<dbReference type="FunFam" id="2.10.90.10:FF:000001">
    <property type="entry name" value="Bone morphogenetic protein 4"/>
    <property type="match status" value="1"/>
</dbReference>
<evidence type="ECO:0000256" key="8">
    <source>
        <dbReference type="RuleBase" id="RU000354"/>
    </source>
</evidence>
<dbReference type="EMBL" id="CAXLJL010000201">
    <property type="protein sequence ID" value="CAL5134485.1"/>
    <property type="molecule type" value="Genomic_DNA"/>
</dbReference>
<gene>
    <name evidence="11" type="ORF">CDAUBV1_LOCUS7859</name>
</gene>
<sequence>MEAPKVLKLLSLTPSIVTFSRTPSKIQPLTLVLIDTQYETAKLTFILRRLYPHFCAFSSFLSCLNTLDHWNTSVLGSGLWRITFWLRYARKYIDVSFVALCHLPVAGLSQTGISVVGGLSFTGSPCLLLLCIYTSNTTRVLTQVESFGSLRNPPKILNSSGKTAHNPETLESHTSPSASRPCTYAIDQTQKDLRSQSSSPHSTASSLHSDACFKYTNHSSGITYKYSPYCLSLIHLFIRIFLLFTYVSTHPIHSEEIYSSSGVHPKFNATDGVQVVVPSQQRFTSSWTTNQTRMSVELNSVKSTEKPTPESLDDPFRDQNADGVRQNAPSKAELRARTPNYMFKLHGRHKNEWWNFGQFEADHMMHPLHLSDDQSQTPEPDLANSRRLGMITAIRSHRHVGTHDTATPTVSDEFQLTRNRRSAGDTKLSHEFKEHRLLFRLANMPNNEELVAASLRLRYTPRKSSQSENKSMNIMCKDEGHRHQWPITLWLSYGNHHNETEHGHSPNVSTIGFFEPEEPGCEVLFDPFNETLLNLPAGWFNIPLNYRVLELIQKTSQQRNESRRQIAIRVQSARHIYSPNSNLSEHLKLRRPSGIEVKEELSEKWLHEAPQLFTFHRDPQLVNYLTRDRRSTPPSSSRQTEVDKMEQNKNWSSHQSSPPTQSDQRARDSPPAAGLRTKVQSGKSFARRYKKLQKILHSGLKDTEELKRRSRRRAFYSRRQSRASLNNHWRQKISQTNSDYYSRYNVGERSSANAQRPSASPSYSSNDRVSGLEADYEMRTNQEQYNPTPDSNQVHQANSPSSYLDKTCQRRDLIIDFDAVGWGGWVIAPQAYNARYCRGQCPFPLSTHYNTTNHAVLLQLVHLLDAARISGPCCVPHQLSSQSLLYHSQNGDVVLRVYQDMVVESCACR</sequence>
<feature type="region of interest" description="Disordered" evidence="9">
    <location>
        <begin position="782"/>
        <end position="803"/>
    </location>
</feature>
<feature type="compositionally biased region" description="Basic and acidic residues" evidence="9">
    <location>
        <begin position="303"/>
        <end position="320"/>
    </location>
</feature>
<accession>A0AAV2TCN6</accession>
<proteinExistence type="inferred from homology"/>
<reference evidence="11" key="1">
    <citation type="submission" date="2024-06" db="EMBL/GenBank/DDBJ databases">
        <authorList>
            <person name="Liu X."/>
            <person name="Lenzi L."/>
            <person name="Haldenby T S."/>
            <person name="Uol C."/>
        </authorList>
    </citation>
    <scope>NUCLEOTIDE SEQUENCE</scope>
</reference>
<evidence type="ECO:0000256" key="3">
    <source>
        <dbReference type="ARBA" id="ARBA00022525"/>
    </source>
</evidence>
<dbReference type="PANTHER" id="PTHR11848">
    <property type="entry name" value="TGF-BETA FAMILY"/>
    <property type="match status" value="1"/>
</dbReference>
<evidence type="ECO:0000259" key="10">
    <source>
        <dbReference type="PROSITE" id="PS51362"/>
    </source>
</evidence>
<comment type="similarity">
    <text evidence="2 8">Belongs to the TGF-beta family.</text>
</comment>
<feature type="compositionally biased region" description="Polar residues" evidence="9">
    <location>
        <begin position="748"/>
        <end position="768"/>
    </location>
</feature>
<dbReference type="GO" id="GO:0008083">
    <property type="term" value="F:growth factor activity"/>
    <property type="evidence" value="ECO:0007669"/>
    <property type="project" value="UniProtKB-KW"/>
</dbReference>
<keyword evidence="7" id="KW-0325">Glycoprotein</keyword>
<keyword evidence="5 8" id="KW-0339">Growth factor</keyword>
<comment type="subcellular location">
    <subcellularLocation>
        <location evidence="1">Secreted</location>
    </subcellularLocation>
</comment>
<dbReference type="InterPro" id="IPR015615">
    <property type="entry name" value="TGF-beta-rel"/>
</dbReference>
<feature type="region of interest" description="Disordered" evidence="9">
    <location>
        <begin position="158"/>
        <end position="181"/>
    </location>
</feature>
<feature type="region of interest" description="Disordered" evidence="9">
    <location>
        <begin position="624"/>
        <end position="686"/>
    </location>
</feature>
<dbReference type="Pfam" id="PF00019">
    <property type="entry name" value="TGF_beta"/>
    <property type="match status" value="1"/>
</dbReference>
<evidence type="ECO:0000256" key="2">
    <source>
        <dbReference type="ARBA" id="ARBA00006656"/>
    </source>
</evidence>
<keyword evidence="6" id="KW-1015">Disulfide bond</keyword>
<evidence type="ECO:0000256" key="6">
    <source>
        <dbReference type="ARBA" id="ARBA00023157"/>
    </source>
</evidence>
<dbReference type="InterPro" id="IPR001839">
    <property type="entry name" value="TGF-b_C"/>
</dbReference>
<dbReference type="PROSITE" id="PS00250">
    <property type="entry name" value="TGF_BETA_1"/>
    <property type="match status" value="1"/>
</dbReference>
<feature type="region of interest" description="Disordered" evidence="9">
    <location>
        <begin position="298"/>
        <end position="329"/>
    </location>
</feature>
<dbReference type="InterPro" id="IPR029034">
    <property type="entry name" value="Cystine-knot_cytokine"/>
</dbReference>
<evidence type="ECO:0000256" key="4">
    <source>
        <dbReference type="ARBA" id="ARBA00022729"/>
    </source>
</evidence>
<feature type="compositionally biased region" description="Basic residues" evidence="9">
    <location>
        <begin position="708"/>
        <end position="721"/>
    </location>
</feature>
<protein>
    <recommendedName>
        <fullName evidence="10">TGF-beta family profile domain-containing protein</fullName>
    </recommendedName>
</protein>
<feature type="domain" description="TGF-beta family profile" evidence="10">
    <location>
        <begin position="792"/>
        <end position="909"/>
    </location>
</feature>
<dbReference type="SUPFAM" id="SSF57501">
    <property type="entry name" value="Cystine-knot cytokines"/>
    <property type="match status" value="1"/>
</dbReference>
<keyword evidence="3" id="KW-0964">Secreted</keyword>
<dbReference type="CDD" id="cd13761">
    <property type="entry name" value="TGF_beta_BMP5_like"/>
    <property type="match status" value="1"/>
</dbReference>
<dbReference type="SMART" id="SM00204">
    <property type="entry name" value="TGFB"/>
    <property type="match status" value="1"/>
</dbReference>
<evidence type="ECO:0000256" key="7">
    <source>
        <dbReference type="ARBA" id="ARBA00023180"/>
    </source>
</evidence>
<dbReference type="AlphaFoldDB" id="A0AAV2TCN6"/>
<evidence type="ECO:0000256" key="1">
    <source>
        <dbReference type="ARBA" id="ARBA00004613"/>
    </source>
</evidence>
<dbReference type="Proteomes" id="UP001497525">
    <property type="component" value="Unassembled WGS sequence"/>
</dbReference>
<feature type="region of interest" description="Disordered" evidence="9">
    <location>
        <begin position="703"/>
        <end position="731"/>
    </location>
</feature>
<feature type="region of interest" description="Disordered" evidence="9">
    <location>
        <begin position="748"/>
        <end position="769"/>
    </location>
</feature>
<dbReference type="Gene3D" id="2.10.90.10">
    <property type="entry name" value="Cystine-knot cytokines"/>
    <property type="match status" value="1"/>
</dbReference>
<evidence type="ECO:0000313" key="12">
    <source>
        <dbReference type="Proteomes" id="UP001497525"/>
    </source>
</evidence>
<dbReference type="GO" id="GO:0005125">
    <property type="term" value="F:cytokine activity"/>
    <property type="evidence" value="ECO:0007669"/>
    <property type="project" value="TreeGrafter"/>
</dbReference>
<dbReference type="GO" id="GO:0005615">
    <property type="term" value="C:extracellular space"/>
    <property type="evidence" value="ECO:0007669"/>
    <property type="project" value="TreeGrafter"/>
</dbReference>
<keyword evidence="4" id="KW-0732">Signal</keyword>
<organism evidence="11 12">
    <name type="scientific">Calicophoron daubneyi</name>
    <name type="common">Rumen fluke</name>
    <name type="synonym">Paramphistomum daubneyi</name>
    <dbReference type="NCBI Taxonomy" id="300641"/>
    <lineage>
        <taxon>Eukaryota</taxon>
        <taxon>Metazoa</taxon>
        <taxon>Spiralia</taxon>
        <taxon>Lophotrochozoa</taxon>
        <taxon>Platyhelminthes</taxon>
        <taxon>Trematoda</taxon>
        <taxon>Digenea</taxon>
        <taxon>Plagiorchiida</taxon>
        <taxon>Pronocephalata</taxon>
        <taxon>Paramphistomoidea</taxon>
        <taxon>Paramphistomidae</taxon>
        <taxon>Calicophoron</taxon>
    </lineage>
</organism>
<evidence type="ECO:0000313" key="11">
    <source>
        <dbReference type="EMBL" id="CAL5134485.1"/>
    </source>
</evidence>
<feature type="compositionally biased region" description="Polar residues" evidence="9">
    <location>
        <begin position="648"/>
        <end position="663"/>
    </location>
</feature>
<dbReference type="InterPro" id="IPR017948">
    <property type="entry name" value="TGFb_CS"/>
</dbReference>
<evidence type="ECO:0000256" key="5">
    <source>
        <dbReference type="ARBA" id="ARBA00023030"/>
    </source>
</evidence>